<organism evidence="2 3">
    <name type="scientific">Colletotrichum navitas</name>
    <dbReference type="NCBI Taxonomy" id="681940"/>
    <lineage>
        <taxon>Eukaryota</taxon>
        <taxon>Fungi</taxon>
        <taxon>Dikarya</taxon>
        <taxon>Ascomycota</taxon>
        <taxon>Pezizomycotina</taxon>
        <taxon>Sordariomycetes</taxon>
        <taxon>Hypocreomycetidae</taxon>
        <taxon>Glomerellales</taxon>
        <taxon>Glomerellaceae</taxon>
        <taxon>Colletotrichum</taxon>
        <taxon>Colletotrichum graminicola species complex</taxon>
    </lineage>
</organism>
<dbReference type="Proteomes" id="UP001230504">
    <property type="component" value="Unassembled WGS sequence"/>
</dbReference>
<name>A0AAD8PT67_9PEZI</name>
<feature type="compositionally biased region" description="Basic and acidic residues" evidence="1">
    <location>
        <begin position="1"/>
        <end position="10"/>
    </location>
</feature>
<accession>A0AAD8PT67</accession>
<evidence type="ECO:0000313" key="3">
    <source>
        <dbReference type="Proteomes" id="UP001230504"/>
    </source>
</evidence>
<evidence type="ECO:0000256" key="1">
    <source>
        <dbReference type="SAM" id="MobiDB-lite"/>
    </source>
</evidence>
<dbReference type="EMBL" id="JAHLJV010000064">
    <property type="protein sequence ID" value="KAK1579583.1"/>
    <property type="molecule type" value="Genomic_DNA"/>
</dbReference>
<keyword evidence="3" id="KW-1185">Reference proteome</keyword>
<comment type="caution">
    <text evidence="2">The sequence shown here is derived from an EMBL/GenBank/DDBJ whole genome shotgun (WGS) entry which is preliminary data.</text>
</comment>
<feature type="region of interest" description="Disordered" evidence="1">
    <location>
        <begin position="1"/>
        <end position="81"/>
    </location>
</feature>
<dbReference type="RefSeq" id="XP_060410702.1">
    <property type="nucleotide sequence ID" value="XM_060558591.1"/>
</dbReference>
<gene>
    <name evidence="2" type="ORF">LY79DRAFT_563738</name>
</gene>
<feature type="compositionally biased region" description="Basic residues" evidence="1">
    <location>
        <begin position="32"/>
        <end position="42"/>
    </location>
</feature>
<protein>
    <submittedName>
        <fullName evidence="2">Uncharacterized protein</fullName>
    </submittedName>
</protein>
<dbReference type="GeneID" id="85442831"/>
<sequence>MGRESWHSSDSDDFSLKSTSSAESVLPESKRRSLRQRIKKSLRNIGHPPTYTYDLEHGTDTRNPALIGPMGSNALNQSLRL</sequence>
<evidence type="ECO:0000313" key="2">
    <source>
        <dbReference type="EMBL" id="KAK1579583.1"/>
    </source>
</evidence>
<dbReference type="AlphaFoldDB" id="A0AAD8PT67"/>
<reference evidence="2" key="1">
    <citation type="submission" date="2021-06" db="EMBL/GenBank/DDBJ databases">
        <title>Comparative genomics, transcriptomics and evolutionary studies reveal genomic signatures of adaptation to plant cell wall in hemibiotrophic fungi.</title>
        <authorList>
            <consortium name="DOE Joint Genome Institute"/>
            <person name="Baroncelli R."/>
            <person name="Diaz J.F."/>
            <person name="Benocci T."/>
            <person name="Peng M."/>
            <person name="Battaglia E."/>
            <person name="Haridas S."/>
            <person name="Andreopoulos W."/>
            <person name="Labutti K."/>
            <person name="Pangilinan J."/>
            <person name="Floch G.L."/>
            <person name="Makela M.R."/>
            <person name="Henrissat B."/>
            <person name="Grigoriev I.V."/>
            <person name="Crouch J.A."/>
            <person name="De Vries R.P."/>
            <person name="Sukno S.A."/>
            <person name="Thon M.R."/>
        </authorList>
    </citation>
    <scope>NUCLEOTIDE SEQUENCE</scope>
    <source>
        <strain evidence="2">CBS 125086</strain>
    </source>
</reference>
<proteinExistence type="predicted"/>